<comment type="pathway">
    <text evidence="4">Pyrimidine metabolism; dTTP biosynthesis.</text>
</comment>
<dbReference type="GO" id="GO:0006231">
    <property type="term" value="P:dTMP biosynthetic process"/>
    <property type="evidence" value="ECO:0007669"/>
    <property type="project" value="UniProtKB-UniRule"/>
</dbReference>
<evidence type="ECO:0000256" key="4">
    <source>
        <dbReference type="HAMAP-Rule" id="MF_00008"/>
    </source>
</evidence>
<feature type="active site" description="Nucleophile" evidence="4">
    <location>
        <position position="171"/>
    </location>
</feature>
<dbReference type="PRINTS" id="PR00108">
    <property type="entry name" value="THYMDSNTHASE"/>
</dbReference>
<proteinExistence type="inferred from homology"/>
<evidence type="ECO:0000313" key="7">
    <source>
        <dbReference type="Proteomes" id="UP000033870"/>
    </source>
</evidence>
<dbReference type="AlphaFoldDB" id="A0A0G1YHK2"/>
<dbReference type="GO" id="GO:0005829">
    <property type="term" value="C:cytosol"/>
    <property type="evidence" value="ECO:0007669"/>
    <property type="project" value="TreeGrafter"/>
</dbReference>
<keyword evidence="4" id="KW-0963">Cytoplasm</keyword>
<evidence type="ECO:0000313" key="6">
    <source>
        <dbReference type="EMBL" id="KKW42913.1"/>
    </source>
</evidence>
<organism evidence="6 7">
    <name type="scientific">Candidatus Magasanikbacteria bacterium GW2011_GWA2_56_11</name>
    <dbReference type="NCBI Taxonomy" id="1619044"/>
    <lineage>
        <taxon>Bacteria</taxon>
        <taxon>Candidatus Magasanikiibacteriota</taxon>
    </lineage>
</organism>
<keyword evidence="4" id="KW-0545">Nucleotide biosynthesis</keyword>
<dbReference type="SUPFAM" id="SSF55831">
    <property type="entry name" value="Thymidylate synthase/dCMP hydroxymethylase"/>
    <property type="match status" value="1"/>
</dbReference>
<dbReference type="GO" id="GO:0032259">
    <property type="term" value="P:methylation"/>
    <property type="evidence" value="ECO:0007669"/>
    <property type="project" value="UniProtKB-KW"/>
</dbReference>
<evidence type="ECO:0000259" key="5">
    <source>
        <dbReference type="Pfam" id="PF00303"/>
    </source>
</evidence>
<dbReference type="InterPro" id="IPR036926">
    <property type="entry name" value="Thymidate_synth/dCMP_Mease_sf"/>
</dbReference>
<feature type="binding site" description="in other chain" evidence="4">
    <location>
        <position position="202"/>
    </location>
    <ligand>
        <name>dUMP</name>
        <dbReference type="ChEBI" id="CHEBI:246422"/>
        <note>ligand shared between dimeric partners</note>
    </ligand>
</feature>
<feature type="binding site" evidence="4">
    <location>
        <position position="194"/>
    </location>
    <ligand>
        <name>(6R)-5,10-methylene-5,6,7,8-tetrahydrofolate</name>
        <dbReference type="ChEBI" id="CHEBI:15636"/>
    </ligand>
</feature>
<dbReference type="HAMAP" id="MF_00008">
    <property type="entry name" value="Thymidy_synth_bact"/>
    <property type="match status" value="1"/>
</dbReference>
<dbReference type="EMBL" id="LCRX01000002">
    <property type="protein sequence ID" value="KKW42913.1"/>
    <property type="molecule type" value="Genomic_DNA"/>
</dbReference>
<dbReference type="PATRIC" id="fig|1619044.3.peg.140"/>
<feature type="binding site" evidence="4">
    <location>
        <begin position="151"/>
        <end position="152"/>
    </location>
    <ligand>
        <name>dUMP</name>
        <dbReference type="ChEBI" id="CHEBI:246422"/>
        <note>ligand shared between dimeric partners</note>
    </ligand>
</feature>
<dbReference type="UniPathway" id="UPA00575"/>
<comment type="caution">
    <text evidence="4">Lacks conserved residue(s) required for the propagation of feature annotation.</text>
</comment>
<dbReference type="Pfam" id="PF00303">
    <property type="entry name" value="Thymidylat_synt"/>
    <property type="match status" value="1"/>
</dbReference>
<comment type="subunit">
    <text evidence="4">Homodimer.</text>
</comment>
<comment type="subcellular location">
    <subcellularLocation>
        <location evidence="4">Cytoplasm</location>
    </subcellularLocation>
</comment>
<dbReference type="PANTHER" id="PTHR11548:SF1">
    <property type="entry name" value="THYMIDYLATE SYNTHASE 1"/>
    <property type="match status" value="1"/>
</dbReference>
<evidence type="ECO:0000256" key="1">
    <source>
        <dbReference type="ARBA" id="ARBA00011947"/>
    </source>
</evidence>
<dbReference type="CDD" id="cd00351">
    <property type="entry name" value="TS_Pyrimidine_HMase"/>
    <property type="match status" value="1"/>
</dbReference>
<accession>A0A0G1YHK2</accession>
<feature type="binding site" description="in other chain" evidence="4">
    <location>
        <begin position="191"/>
        <end position="194"/>
    </location>
    <ligand>
        <name>dUMP</name>
        <dbReference type="ChEBI" id="CHEBI:246422"/>
        <note>ligand shared between dimeric partners</note>
    </ligand>
</feature>
<dbReference type="GO" id="GO:0004799">
    <property type="term" value="F:thymidylate synthase activity"/>
    <property type="evidence" value="ECO:0007669"/>
    <property type="project" value="UniProtKB-UniRule"/>
</dbReference>
<reference evidence="6 7" key="1">
    <citation type="journal article" date="2015" name="Nature">
        <title>rRNA introns, odd ribosomes, and small enigmatic genomes across a large radiation of phyla.</title>
        <authorList>
            <person name="Brown C.T."/>
            <person name="Hug L.A."/>
            <person name="Thomas B.C."/>
            <person name="Sharon I."/>
            <person name="Castelle C.J."/>
            <person name="Singh A."/>
            <person name="Wilkins M.J."/>
            <person name="Williams K.H."/>
            <person name="Banfield J.F."/>
        </authorList>
    </citation>
    <scope>NUCLEOTIDE SEQUENCE [LARGE SCALE GENOMIC DNA]</scope>
</reference>
<feature type="binding site" description="in other chain" evidence="4">
    <location>
        <begin position="232"/>
        <end position="234"/>
    </location>
    <ligand>
        <name>dUMP</name>
        <dbReference type="ChEBI" id="CHEBI:246422"/>
        <note>ligand shared between dimeric partners</note>
    </ligand>
</feature>
<comment type="function">
    <text evidence="4">Catalyzes the reductive methylation of 2'-deoxyuridine-5'-monophosphate (dUMP) to 2'-deoxythymidine-5'-monophosphate (dTMP) while utilizing 5,10-methylenetetrahydrofolate (mTHF) as the methyl donor and reductant in the reaction, yielding dihydrofolate (DHF) as a by-product. This enzymatic reaction provides an intracellular de novo source of dTMP, an essential precursor for DNA biosynthesis.</text>
</comment>
<dbReference type="NCBIfam" id="TIGR03284">
    <property type="entry name" value="thym_sym"/>
    <property type="match status" value="1"/>
</dbReference>
<comment type="similarity">
    <text evidence="4">Belongs to the thymidylate synthase family. Bacterial-type ThyA subfamily.</text>
</comment>
<dbReference type="InterPro" id="IPR045097">
    <property type="entry name" value="Thymidate_synth/dCMP_Mease"/>
</dbReference>
<gene>
    <name evidence="4" type="primary">thyA</name>
    <name evidence="6" type="ORF">UY92_C0002G0030</name>
</gene>
<comment type="caution">
    <text evidence="6">The sequence shown here is derived from an EMBL/GenBank/DDBJ whole genome shotgun (WGS) entry which is preliminary data.</text>
</comment>
<dbReference type="GO" id="GO:0006235">
    <property type="term" value="P:dTTP biosynthetic process"/>
    <property type="evidence" value="ECO:0007669"/>
    <property type="project" value="UniProtKB-UniRule"/>
</dbReference>
<feature type="domain" description="Thymidylate synthase/dCMP hydroxymethylase" evidence="5">
    <location>
        <begin position="2"/>
        <end position="290"/>
    </location>
</feature>
<name>A0A0G1YHK2_9BACT</name>
<dbReference type="Gene3D" id="3.30.572.10">
    <property type="entry name" value="Thymidylate synthase/dCMP hydroxymethylase domain"/>
    <property type="match status" value="1"/>
</dbReference>
<dbReference type="EC" id="2.1.1.45" evidence="1 4"/>
<dbReference type="STRING" id="1619044.UY92_C0002G0030"/>
<dbReference type="InterPro" id="IPR023451">
    <property type="entry name" value="Thymidate_synth/dCMP_Mease_dom"/>
</dbReference>
<dbReference type="PANTHER" id="PTHR11548">
    <property type="entry name" value="THYMIDYLATE SYNTHASE 1"/>
    <property type="match status" value="1"/>
</dbReference>
<keyword evidence="2 4" id="KW-0489">Methyltransferase</keyword>
<dbReference type="InterPro" id="IPR000398">
    <property type="entry name" value="Thymidylate_synthase"/>
</dbReference>
<keyword evidence="3 4" id="KW-0808">Transferase</keyword>
<feature type="binding site" description="in other chain" evidence="4">
    <location>
        <position position="21"/>
    </location>
    <ligand>
        <name>dUMP</name>
        <dbReference type="ChEBI" id="CHEBI:246422"/>
        <note>ligand shared between dimeric partners</note>
    </ligand>
</feature>
<evidence type="ECO:0000256" key="3">
    <source>
        <dbReference type="ARBA" id="ARBA00022679"/>
    </source>
</evidence>
<evidence type="ECO:0000256" key="2">
    <source>
        <dbReference type="ARBA" id="ARBA00022603"/>
    </source>
</evidence>
<dbReference type="Proteomes" id="UP000033870">
    <property type="component" value="Unassembled WGS sequence"/>
</dbReference>
<sequence>MQTYLDIVRRVLETGEEKADRTGVGTVAIAGAMFEHDMAAGFPLLTTKKIPFRVVASELEFFIKGITDKQWLQERNNHIWDEWATPVKAPYGHDATAKERMLNERDLGPVYGFQWRHFGAAYRGYDADYSGQGVDQLKRVVETLKADPGDRRLIVNSWNAAMLPEMALPPCHYSYQVTVIKGRLNLLWNQRSVDTMLGLPFNIASYATLLHLLAKETGCQEGKLVGFLADVHIYKNHLEGAKEQLTRDPNKYPLPRIETENFTSIFDWKAEDTKLLAYESYPKISFEIAV</sequence>
<protein>
    <recommendedName>
        <fullName evidence="1 4">Thymidylate synthase</fullName>
        <shortName evidence="4">TS</shortName>
        <shortName evidence="4">TSase</shortName>
        <ecNumber evidence="1 4">2.1.1.45</ecNumber>
    </recommendedName>
</protein>
<feature type="binding site" evidence="4">
    <location>
        <position position="289"/>
    </location>
    <ligand>
        <name>(6R)-5,10-methylene-5,6,7,8-tetrahydrofolate</name>
        <dbReference type="ChEBI" id="CHEBI:15636"/>
    </ligand>
</feature>
<comment type="catalytic activity">
    <reaction evidence="4">
        <text>dUMP + (6R)-5,10-methylene-5,6,7,8-tetrahydrofolate = 7,8-dihydrofolate + dTMP</text>
        <dbReference type="Rhea" id="RHEA:12104"/>
        <dbReference type="ChEBI" id="CHEBI:15636"/>
        <dbReference type="ChEBI" id="CHEBI:57451"/>
        <dbReference type="ChEBI" id="CHEBI:63528"/>
        <dbReference type="ChEBI" id="CHEBI:246422"/>
        <dbReference type="EC" id="2.1.1.45"/>
    </reaction>
</comment>